<gene>
    <name evidence="4" type="ORF">CTOB1V02_LOCUS5098</name>
</gene>
<dbReference type="Pfam" id="PF12796">
    <property type="entry name" value="Ank_2"/>
    <property type="match status" value="3"/>
</dbReference>
<feature type="compositionally biased region" description="Basic residues" evidence="3">
    <location>
        <begin position="320"/>
        <end position="329"/>
    </location>
</feature>
<organism evidence="4">
    <name type="scientific">Cyprideis torosa</name>
    <dbReference type="NCBI Taxonomy" id="163714"/>
    <lineage>
        <taxon>Eukaryota</taxon>
        <taxon>Metazoa</taxon>
        <taxon>Ecdysozoa</taxon>
        <taxon>Arthropoda</taxon>
        <taxon>Crustacea</taxon>
        <taxon>Oligostraca</taxon>
        <taxon>Ostracoda</taxon>
        <taxon>Podocopa</taxon>
        <taxon>Podocopida</taxon>
        <taxon>Cytherocopina</taxon>
        <taxon>Cytheroidea</taxon>
        <taxon>Cytherideidae</taxon>
        <taxon>Cyprideis</taxon>
    </lineage>
</organism>
<accession>A0A7R8WA49</accession>
<keyword evidence="2" id="KW-0040">ANK repeat</keyword>
<dbReference type="PRINTS" id="PR01415">
    <property type="entry name" value="ANKYRIN"/>
</dbReference>
<keyword evidence="1" id="KW-0677">Repeat</keyword>
<dbReference type="AlphaFoldDB" id="A0A7R8WA49"/>
<dbReference type="PANTHER" id="PTHR24166">
    <property type="entry name" value="ROLLING PEBBLES, ISOFORM B"/>
    <property type="match status" value="1"/>
</dbReference>
<dbReference type="OrthoDB" id="1577640at2759"/>
<feature type="region of interest" description="Disordered" evidence="3">
    <location>
        <begin position="317"/>
        <end position="337"/>
    </location>
</feature>
<dbReference type="SMART" id="SM00248">
    <property type="entry name" value="ANK"/>
    <property type="match status" value="11"/>
</dbReference>
<dbReference type="PROSITE" id="PS50297">
    <property type="entry name" value="ANK_REP_REGION"/>
    <property type="match status" value="9"/>
</dbReference>
<dbReference type="EMBL" id="OB661062">
    <property type="protein sequence ID" value="CAD7227189.1"/>
    <property type="molecule type" value="Genomic_DNA"/>
</dbReference>
<evidence type="ECO:0000256" key="2">
    <source>
        <dbReference type="ARBA" id="ARBA00023043"/>
    </source>
</evidence>
<protein>
    <submittedName>
        <fullName evidence="4">Uncharacterized protein</fullName>
    </submittedName>
</protein>
<dbReference type="InterPro" id="IPR050889">
    <property type="entry name" value="Dendritic_Spine_Reg/Scaffold"/>
</dbReference>
<name>A0A7R8WA49_9CRUS</name>
<reference evidence="4" key="1">
    <citation type="submission" date="2020-11" db="EMBL/GenBank/DDBJ databases">
        <authorList>
            <person name="Tran Van P."/>
        </authorList>
    </citation>
    <scope>NUCLEOTIDE SEQUENCE</scope>
</reference>
<dbReference type="PANTHER" id="PTHR24166:SF48">
    <property type="entry name" value="PROTEIN VAPYRIN"/>
    <property type="match status" value="1"/>
</dbReference>
<feature type="region of interest" description="Disordered" evidence="3">
    <location>
        <begin position="1"/>
        <end position="20"/>
    </location>
</feature>
<dbReference type="PROSITE" id="PS50088">
    <property type="entry name" value="ANK_REPEAT"/>
    <property type="match status" value="10"/>
</dbReference>
<sequence>MVSIRSIRTTADHGERVPETEDMTSVASHVTRKSDICSEHNYVRSIDEFSTEHFYNNAALLQHFYNNAALLQHFYNNAALLQQCRRERIKSQIANPTPPGAETGLDVTTCDVSSAHPLTSIPRCARAPCLYRWVCKTAGSYFEPLPRRIRHFFKQPRRVCHQRHWVNKDMRWADNETQSKSLQSKPLQEKTALMEAITKGHYNAVLWLLREFGADVNAEDFESHTPLHYACLIGRPLIVSLLLREGAPVEARDNGGRTPLFAASVTGHPITLRLLHRFGANAAATDYGGSSGGGGEGQVEASSFGMRQGPLSLRPVARQRWSRRQRSGRKGAPVEAEEKDKWRPLHLACDKGHFHCAQLLVNAGADVNVQGANGMTPFLIAPQLDHVEILRLLAHSGADISLADDDRWTPLHFAADRGHTSSVACLLEMGAPVEAAEKKRKTRPLHLACDKGHAPCVELLLRAGADINARDRTGRTPLHVCSWGGHSAVLLLLLGRGAEVDCRDEAGRTPLFLACQDGHVSLAKDLVAHGADVNAKDRLGRTPLIKASYGGHVETVEFLVRETKADLEGRENIMGWTALAHAAVEDHTQVMKILLAAGAEVDARSSDETSKEGRTSWDGRLWLMPLWRITRR</sequence>
<proteinExistence type="predicted"/>
<dbReference type="Gene3D" id="1.25.40.20">
    <property type="entry name" value="Ankyrin repeat-containing domain"/>
    <property type="match status" value="5"/>
</dbReference>
<dbReference type="Pfam" id="PF00023">
    <property type="entry name" value="Ank"/>
    <property type="match status" value="2"/>
</dbReference>
<dbReference type="InterPro" id="IPR002110">
    <property type="entry name" value="Ankyrin_rpt"/>
</dbReference>
<feature type="compositionally biased region" description="Basic and acidic residues" evidence="3">
    <location>
        <begin position="10"/>
        <end position="19"/>
    </location>
</feature>
<evidence type="ECO:0000256" key="3">
    <source>
        <dbReference type="SAM" id="MobiDB-lite"/>
    </source>
</evidence>
<evidence type="ECO:0000256" key="1">
    <source>
        <dbReference type="ARBA" id="ARBA00022737"/>
    </source>
</evidence>
<dbReference type="InterPro" id="IPR036770">
    <property type="entry name" value="Ankyrin_rpt-contain_sf"/>
</dbReference>
<evidence type="ECO:0000313" key="4">
    <source>
        <dbReference type="EMBL" id="CAD7227189.1"/>
    </source>
</evidence>
<dbReference type="SUPFAM" id="SSF48403">
    <property type="entry name" value="Ankyrin repeat"/>
    <property type="match status" value="2"/>
</dbReference>